<sequence length="124" mass="14071">MAEQSAAARYKELTALATAAGKFQRRHEQVKAVELGEVVAQGRQRIEESEAHRDEVVAEVRKRWNAAMEALWDERWFRGEGMPAPDRDAPAAPGEESVRMVQLAFLGLHEALGKTSRFSRRNRR</sequence>
<dbReference type="Proteomes" id="UP001564626">
    <property type="component" value="Unassembled WGS sequence"/>
</dbReference>
<evidence type="ECO:0000313" key="1">
    <source>
        <dbReference type="EMBL" id="MEY8040407.1"/>
    </source>
</evidence>
<dbReference type="EMBL" id="JBGEHV010000021">
    <property type="protein sequence ID" value="MEY8040407.1"/>
    <property type="molecule type" value="Genomic_DNA"/>
</dbReference>
<accession>A0ABV4CJW7</accession>
<dbReference type="RefSeq" id="WP_345367349.1">
    <property type="nucleotide sequence ID" value="NZ_BAABII010000018.1"/>
</dbReference>
<keyword evidence="2" id="KW-1185">Reference proteome</keyword>
<evidence type="ECO:0000313" key="2">
    <source>
        <dbReference type="Proteomes" id="UP001564626"/>
    </source>
</evidence>
<reference evidence="1 2" key="1">
    <citation type="submission" date="2024-08" db="EMBL/GenBank/DDBJ databases">
        <title>Genome mining of Saccharopolyspora cebuensis PGLac3 from Nigerian medicinal plant.</title>
        <authorList>
            <person name="Ezeobiora C.E."/>
            <person name="Igbokwe N.H."/>
            <person name="Amin D.H."/>
            <person name="Mendie U.E."/>
        </authorList>
    </citation>
    <scope>NUCLEOTIDE SEQUENCE [LARGE SCALE GENOMIC DNA]</scope>
    <source>
        <strain evidence="1 2">PGLac3</strain>
    </source>
</reference>
<comment type="caution">
    <text evidence="1">The sequence shown here is derived from an EMBL/GenBank/DDBJ whole genome shotgun (WGS) entry which is preliminary data.</text>
</comment>
<organism evidence="1 2">
    <name type="scientific">Saccharopolyspora cebuensis</name>
    <dbReference type="NCBI Taxonomy" id="418759"/>
    <lineage>
        <taxon>Bacteria</taxon>
        <taxon>Bacillati</taxon>
        <taxon>Actinomycetota</taxon>
        <taxon>Actinomycetes</taxon>
        <taxon>Pseudonocardiales</taxon>
        <taxon>Pseudonocardiaceae</taxon>
        <taxon>Saccharopolyspora</taxon>
    </lineage>
</organism>
<protein>
    <submittedName>
        <fullName evidence="1">Uncharacterized protein</fullName>
    </submittedName>
</protein>
<name>A0ABV4CJW7_9PSEU</name>
<proteinExistence type="predicted"/>
<gene>
    <name evidence="1" type="ORF">AB8O55_13455</name>
</gene>